<dbReference type="InterPro" id="IPR051156">
    <property type="entry name" value="Mito/Outer_Membr_Metalloprot"/>
</dbReference>
<dbReference type="InterPro" id="IPR001915">
    <property type="entry name" value="Peptidase_M48"/>
</dbReference>
<keyword evidence="5" id="KW-0862">Zinc</keyword>
<evidence type="ECO:0000313" key="12">
    <source>
        <dbReference type="Proteomes" id="UP001642540"/>
    </source>
</evidence>
<dbReference type="Pfam" id="PF01435">
    <property type="entry name" value="Peptidase_M48"/>
    <property type="match status" value="1"/>
</dbReference>
<comment type="similarity">
    <text evidence="7">Belongs to the peptidase M48 family.</text>
</comment>
<gene>
    <name evidence="11" type="ORF">ODALV1_LOCUS10093</name>
</gene>
<evidence type="ECO:0000256" key="4">
    <source>
        <dbReference type="ARBA" id="ARBA00022801"/>
    </source>
</evidence>
<dbReference type="PANTHER" id="PTHR22726">
    <property type="entry name" value="METALLOENDOPEPTIDASE OMA1"/>
    <property type="match status" value="1"/>
</dbReference>
<evidence type="ECO:0000256" key="9">
    <source>
        <dbReference type="ARBA" id="ARBA00042978"/>
    </source>
</evidence>
<evidence type="ECO:0000256" key="3">
    <source>
        <dbReference type="ARBA" id="ARBA00022723"/>
    </source>
</evidence>
<keyword evidence="4" id="KW-0378">Hydrolase</keyword>
<evidence type="ECO:0000256" key="7">
    <source>
        <dbReference type="ARBA" id="ARBA00038233"/>
    </source>
</evidence>
<dbReference type="Gene3D" id="3.30.2010.10">
    <property type="entry name" value="Metalloproteases ('zincins'), catalytic domain"/>
    <property type="match status" value="1"/>
</dbReference>
<dbReference type="Proteomes" id="UP001642540">
    <property type="component" value="Unassembled WGS sequence"/>
</dbReference>
<evidence type="ECO:0000259" key="10">
    <source>
        <dbReference type="Pfam" id="PF01435"/>
    </source>
</evidence>
<reference evidence="11 12" key="1">
    <citation type="submission" date="2024-08" db="EMBL/GenBank/DDBJ databases">
        <authorList>
            <person name="Cucini C."/>
            <person name="Frati F."/>
        </authorList>
    </citation>
    <scope>NUCLEOTIDE SEQUENCE [LARGE SCALE GENOMIC DNA]</scope>
</reference>
<name>A0ABP1QGI1_9HEXA</name>
<organism evidence="11 12">
    <name type="scientific">Orchesella dallaii</name>
    <dbReference type="NCBI Taxonomy" id="48710"/>
    <lineage>
        <taxon>Eukaryota</taxon>
        <taxon>Metazoa</taxon>
        <taxon>Ecdysozoa</taxon>
        <taxon>Arthropoda</taxon>
        <taxon>Hexapoda</taxon>
        <taxon>Collembola</taxon>
        <taxon>Entomobryomorpha</taxon>
        <taxon>Entomobryoidea</taxon>
        <taxon>Orchesellidae</taxon>
        <taxon>Orchesellinae</taxon>
        <taxon>Orchesella</taxon>
    </lineage>
</organism>
<evidence type="ECO:0000313" key="11">
    <source>
        <dbReference type="EMBL" id="CAL8098931.1"/>
    </source>
</evidence>
<proteinExistence type="inferred from homology"/>
<comment type="caution">
    <text evidence="11">The sequence shown here is derived from an EMBL/GenBank/DDBJ whole genome shotgun (WGS) entry which is preliminary data.</text>
</comment>
<accession>A0ABP1QGI1</accession>
<evidence type="ECO:0000256" key="5">
    <source>
        <dbReference type="ARBA" id="ARBA00022833"/>
    </source>
</evidence>
<evidence type="ECO:0000256" key="1">
    <source>
        <dbReference type="ARBA" id="ARBA00001947"/>
    </source>
</evidence>
<keyword evidence="6" id="KW-0482">Metalloprotease</keyword>
<sequence length="472" mass="53356">MLTVLVRRFFYSNVSQECQSFSSIFSKFKDIGHGGGVGIRTPYKTTSLSSKAPPNNNAKYLLSLCGRAYRPRPLVFKGGFSPPRFPTLIRGKGVNLCQPQRCFRTSSRRDAIPPFVVMVLGRLAKVVAMLFGRTVRRWWQKLPPEEKAVYAKKVRRNRYLISGFLGATAFGSYVYYDSHVQETPFTNRKRFLAFTNAQIFEMAKLELETLLQLNEGRIIPARQGSAVYRRIVRVAQHLLNANQDLPQIYDMEWTVTVVEDDTQMNAFVLPCGSIFVFSGLLKLCDSDDQLGIILGHEMAHAVMGHGAEKASFMHFMDLMFIIPLAALWALLPSDITAAIAHWITSTMSDILMDLPHSRFIEEEADEVGLVLAAKACFDIREAPVVWAKMGLLGKDDISIEWLSTHPSHERRQAQLEEMLPDAISVREKCQCPKLPPVDPRLKITAFQNLAKISTQQRRDNLLVPLKVDSKLH</sequence>
<evidence type="ECO:0000256" key="2">
    <source>
        <dbReference type="ARBA" id="ARBA00022670"/>
    </source>
</evidence>
<dbReference type="CDD" id="cd07331">
    <property type="entry name" value="M48C_Oma1_like"/>
    <property type="match status" value="1"/>
</dbReference>
<keyword evidence="3" id="KW-0479">Metal-binding</keyword>
<dbReference type="EMBL" id="CAXLJM020000031">
    <property type="protein sequence ID" value="CAL8098931.1"/>
    <property type="molecule type" value="Genomic_DNA"/>
</dbReference>
<feature type="domain" description="Peptidase M48" evidence="10">
    <location>
        <begin position="231"/>
        <end position="418"/>
    </location>
</feature>
<protein>
    <recommendedName>
        <fullName evidence="8">Metalloendopeptidase OMA1, mitochondrial</fullName>
    </recommendedName>
    <alternativeName>
        <fullName evidence="9">Overlapping with the m-AAA protease 1 homolog</fullName>
    </alternativeName>
</protein>
<keyword evidence="2" id="KW-0645">Protease</keyword>
<comment type="cofactor">
    <cofactor evidence="1">
        <name>Zn(2+)</name>
        <dbReference type="ChEBI" id="CHEBI:29105"/>
    </cofactor>
</comment>
<evidence type="ECO:0000256" key="8">
    <source>
        <dbReference type="ARBA" id="ARBA00040360"/>
    </source>
</evidence>
<dbReference type="PANTHER" id="PTHR22726:SF1">
    <property type="entry name" value="METALLOENDOPEPTIDASE OMA1, MITOCHONDRIAL"/>
    <property type="match status" value="1"/>
</dbReference>
<keyword evidence="12" id="KW-1185">Reference proteome</keyword>
<evidence type="ECO:0000256" key="6">
    <source>
        <dbReference type="ARBA" id="ARBA00023049"/>
    </source>
</evidence>